<comment type="similarity">
    <text evidence="2">In the central section; belongs to the CRISPR-associated helicase Cas3 family.</text>
</comment>
<feature type="domain" description="HD Cas3-type" evidence="11">
    <location>
        <begin position="14"/>
        <end position="227"/>
    </location>
</feature>
<dbReference type="NCBIfam" id="TIGR01596">
    <property type="entry name" value="cas3_HD"/>
    <property type="match status" value="1"/>
</dbReference>
<evidence type="ECO:0000256" key="8">
    <source>
        <dbReference type="ARBA" id="ARBA00022840"/>
    </source>
</evidence>
<dbReference type="PROSITE" id="PS51192">
    <property type="entry name" value="HELICASE_ATP_BIND_1"/>
    <property type="match status" value="1"/>
</dbReference>
<dbReference type="InterPro" id="IPR027417">
    <property type="entry name" value="P-loop_NTPase"/>
</dbReference>
<dbReference type="InterPro" id="IPR006483">
    <property type="entry name" value="CRISPR-assoc_Cas3_HD"/>
</dbReference>
<name>A0ABT1SW81_9FIRM</name>
<gene>
    <name evidence="12" type="ORF">NE675_11025</name>
</gene>
<dbReference type="EMBL" id="JANGEW010000028">
    <property type="protein sequence ID" value="MCQ5343550.1"/>
    <property type="molecule type" value="Genomic_DNA"/>
</dbReference>
<evidence type="ECO:0000256" key="1">
    <source>
        <dbReference type="ARBA" id="ARBA00006847"/>
    </source>
</evidence>
<dbReference type="Gene3D" id="1.10.3210.30">
    <property type="match status" value="1"/>
</dbReference>
<evidence type="ECO:0000313" key="13">
    <source>
        <dbReference type="Proteomes" id="UP001206692"/>
    </source>
</evidence>
<keyword evidence="13" id="KW-1185">Reference proteome</keyword>
<dbReference type="Pfam" id="PF00270">
    <property type="entry name" value="DEAD"/>
    <property type="match status" value="1"/>
</dbReference>
<dbReference type="SUPFAM" id="SSF52540">
    <property type="entry name" value="P-loop containing nucleoside triphosphate hydrolases"/>
    <property type="match status" value="1"/>
</dbReference>
<accession>A0ABT1SW81</accession>
<evidence type="ECO:0000256" key="3">
    <source>
        <dbReference type="ARBA" id="ARBA00022722"/>
    </source>
</evidence>
<dbReference type="PROSITE" id="PS51643">
    <property type="entry name" value="HD_CAS3"/>
    <property type="match status" value="1"/>
</dbReference>
<dbReference type="InterPro" id="IPR014001">
    <property type="entry name" value="Helicase_ATP-bd"/>
</dbReference>
<evidence type="ECO:0000256" key="6">
    <source>
        <dbReference type="ARBA" id="ARBA00022801"/>
    </source>
</evidence>
<evidence type="ECO:0000256" key="9">
    <source>
        <dbReference type="ARBA" id="ARBA00023118"/>
    </source>
</evidence>
<keyword evidence="4" id="KW-0479">Metal-binding</keyword>
<dbReference type="Proteomes" id="UP001206692">
    <property type="component" value="Unassembled WGS sequence"/>
</dbReference>
<proteinExistence type="inferred from homology"/>
<dbReference type="Pfam" id="PF22590">
    <property type="entry name" value="Cas3-like_C_2"/>
    <property type="match status" value="1"/>
</dbReference>
<keyword evidence="9" id="KW-0051">Antiviral defense</keyword>
<evidence type="ECO:0000256" key="2">
    <source>
        <dbReference type="ARBA" id="ARBA00009046"/>
    </source>
</evidence>
<dbReference type="InterPro" id="IPR054712">
    <property type="entry name" value="Cas3-like_dom"/>
</dbReference>
<keyword evidence="8" id="KW-0067">ATP-binding</keyword>
<dbReference type="InterPro" id="IPR038257">
    <property type="entry name" value="CRISPR-assoc_Cas3_HD_sf"/>
</dbReference>
<comment type="similarity">
    <text evidence="1">In the N-terminal section; belongs to the CRISPR-associated nuclease Cas3-HD family.</text>
</comment>
<evidence type="ECO:0000256" key="4">
    <source>
        <dbReference type="ARBA" id="ARBA00022723"/>
    </source>
</evidence>
<keyword evidence="6" id="KW-0378">Hydrolase</keyword>
<dbReference type="SMART" id="SM00487">
    <property type="entry name" value="DEXDc"/>
    <property type="match status" value="1"/>
</dbReference>
<dbReference type="NCBIfam" id="TIGR01587">
    <property type="entry name" value="cas3_core"/>
    <property type="match status" value="1"/>
</dbReference>
<protein>
    <submittedName>
        <fullName evidence="12">CRISPR-associated helicase/endonuclease Cas3</fullName>
    </submittedName>
</protein>
<evidence type="ECO:0000313" key="12">
    <source>
        <dbReference type="EMBL" id="MCQ5343550.1"/>
    </source>
</evidence>
<comment type="caution">
    <text evidence="12">The sequence shown here is derived from an EMBL/GenBank/DDBJ whole genome shotgun (WGS) entry which is preliminary data.</text>
</comment>
<dbReference type="CDD" id="cd17930">
    <property type="entry name" value="DEXHc_cas3"/>
    <property type="match status" value="1"/>
</dbReference>
<sequence length="827" mass="93410">MEKIIAHFRKDENGQIVEQLLRDHLVNVAEKMEVEAKPWGLGALAKLTGLLHDFSKSRSKSGGEYLPFQRYIRLAHDDPKKAVHYRGKIDHSTGGAKFLSVRYKGVSPGNNIKRTITLVGLAVMSHHSGLENFLSERGESDYVRRIQKEGVETAEEEAYFFESVLAQSNLDDLFYQARDEVKAFDARIHKVCQIGTKDKSIQRLAYWFYWGMVERLLFSWLVDADRLDTAEFEGGSSLTQDWDYDKLWNLFSGKLEDKLHSFALPAGGKARAIALERQKISDACQHFGTEKPGIYSLSVPTGSGKTLASMRFALAQAKKYHKKRIIVVIPYTSIIDQNAKEIRDVFQFDEAVLEHHSNVLPKEDMSEEERNWRKLLTERWDTPVIFTTQVHFLETLFDGGCQSARRLQALADSIIIFDEIQTIPIKCTYIFNLAMNFLKDLAGVTAVLCTATQPQLDKMPIPLHSGGEMISDLKSTFEVFQRVKFEYLKDELYTAETLAPSLLQDAMRRGSVLCIVNLTRQARNIYKAVKDLVKESGDDVEIIHLSTKMCSAHRMHEIDRMREALAALHDGTSKRRLICISTQLIEAGVDISFTTVYRALAGFDSIAQAAGRCNRHGEMEYGLVKVFQLEGEKLDKLPDIQIGVKIAKDLLHTIDIQDILQPENLVRYFKKYYDDYEEGNKSYKLPPKNNTGLDLLSANDAGCGACGGRDKVPGGKEILCDKQAFRDVSKAFCVIDSATIGIVVPYDKGDDLITSLNGQIENPKELLALLKQAQQYTVNAFSYEVEQLQRMGAIFQTLQGPLALRKEYYDSAIGLKLEEQANPLCNY</sequence>
<dbReference type="RefSeq" id="WP_062413138.1">
    <property type="nucleotide sequence ID" value="NZ_JAJCIO010000031.1"/>
</dbReference>
<keyword evidence="3" id="KW-0540">Nuclease</keyword>
<organism evidence="12 13">
    <name type="scientific">Megasphaera massiliensis</name>
    <dbReference type="NCBI Taxonomy" id="1232428"/>
    <lineage>
        <taxon>Bacteria</taxon>
        <taxon>Bacillati</taxon>
        <taxon>Bacillota</taxon>
        <taxon>Negativicutes</taxon>
        <taxon>Veillonellales</taxon>
        <taxon>Veillonellaceae</taxon>
        <taxon>Megasphaera</taxon>
    </lineage>
</organism>
<reference evidence="12 13" key="1">
    <citation type="submission" date="2022-06" db="EMBL/GenBank/DDBJ databases">
        <title>Isolation of gut microbiota from human fecal samples.</title>
        <authorList>
            <person name="Pamer E.G."/>
            <person name="Barat B."/>
            <person name="Waligurski E."/>
            <person name="Medina S."/>
            <person name="Paddock L."/>
            <person name="Mostad J."/>
        </authorList>
    </citation>
    <scope>NUCLEOTIDE SEQUENCE [LARGE SCALE GENOMIC DNA]</scope>
    <source>
        <strain evidence="12 13">DFI.1.1</strain>
    </source>
</reference>
<keyword evidence="7" id="KW-0347">Helicase</keyword>
<evidence type="ECO:0000256" key="7">
    <source>
        <dbReference type="ARBA" id="ARBA00022806"/>
    </source>
</evidence>
<dbReference type="Gene3D" id="3.40.50.300">
    <property type="entry name" value="P-loop containing nucleotide triphosphate hydrolases"/>
    <property type="match status" value="2"/>
</dbReference>
<keyword evidence="5" id="KW-0547">Nucleotide-binding</keyword>
<evidence type="ECO:0000256" key="5">
    <source>
        <dbReference type="ARBA" id="ARBA00022741"/>
    </source>
</evidence>
<evidence type="ECO:0000259" key="11">
    <source>
        <dbReference type="PROSITE" id="PS51643"/>
    </source>
</evidence>
<dbReference type="InterPro" id="IPR006474">
    <property type="entry name" value="Helicase_Cas3_CRISPR-ass_core"/>
</dbReference>
<feature type="domain" description="Helicase ATP-binding" evidence="10">
    <location>
        <begin position="286"/>
        <end position="471"/>
    </location>
</feature>
<evidence type="ECO:0000259" key="10">
    <source>
        <dbReference type="PROSITE" id="PS51192"/>
    </source>
</evidence>
<dbReference type="CDD" id="cd09641">
    <property type="entry name" value="Cas3''_I"/>
    <property type="match status" value="1"/>
</dbReference>
<dbReference type="InterPro" id="IPR011545">
    <property type="entry name" value="DEAD/DEAH_box_helicase_dom"/>
</dbReference>